<protein>
    <submittedName>
        <fullName evidence="2">Uncharacterized protein</fullName>
    </submittedName>
</protein>
<accession>A0ABD2WRB9</accession>
<evidence type="ECO:0000313" key="3">
    <source>
        <dbReference type="Proteomes" id="UP001627154"/>
    </source>
</evidence>
<gene>
    <name evidence="2" type="ORF">TKK_010333</name>
</gene>
<feature type="region of interest" description="Disordered" evidence="1">
    <location>
        <begin position="1"/>
        <end position="37"/>
    </location>
</feature>
<evidence type="ECO:0000313" key="2">
    <source>
        <dbReference type="EMBL" id="KAL3395499.1"/>
    </source>
</evidence>
<dbReference type="Proteomes" id="UP001627154">
    <property type="component" value="Unassembled WGS sequence"/>
</dbReference>
<proteinExistence type="predicted"/>
<evidence type="ECO:0000256" key="1">
    <source>
        <dbReference type="SAM" id="MobiDB-lite"/>
    </source>
</evidence>
<dbReference type="EMBL" id="JBJJXI010000080">
    <property type="protein sequence ID" value="KAL3395499.1"/>
    <property type="molecule type" value="Genomic_DNA"/>
</dbReference>
<reference evidence="2 3" key="1">
    <citation type="journal article" date="2024" name="bioRxiv">
        <title>A reference genome for Trichogramma kaykai: A tiny desert-dwelling parasitoid wasp with competing sex-ratio distorters.</title>
        <authorList>
            <person name="Culotta J."/>
            <person name="Lindsey A.R."/>
        </authorList>
    </citation>
    <scope>NUCLEOTIDE SEQUENCE [LARGE SCALE GENOMIC DNA]</scope>
    <source>
        <strain evidence="2 3">KSX58</strain>
    </source>
</reference>
<sequence>MRHARKKTISTENSTIADARTQLTDDEARESARQREKNTERLIHLEISPASDARLRARYAPVIYGSTLKALPPTNDSTNALYLINKDGLSMRACIYYNKGTRHLVVKAESGIIVFKVVEFKFRDS</sequence>
<keyword evidence="3" id="KW-1185">Reference proteome</keyword>
<organism evidence="2 3">
    <name type="scientific">Trichogramma kaykai</name>
    <dbReference type="NCBI Taxonomy" id="54128"/>
    <lineage>
        <taxon>Eukaryota</taxon>
        <taxon>Metazoa</taxon>
        <taxon>Ecdysozoa</taxon>
        <taxon>Arthropoda</taxon>
        <taxon>Hexapoda</taxon>
        <taxon>Insecta</taxon>
        <taxon>Pterygota</taxon>
        <taxon>Neoptera</taxon>
        <taxon>Endopterygota</taxon>
        <taxon>Hymenoptera</taxon>
        <taxon>Apocrita</taxon>
        <taxon>Proctotrupomorpha</taxon>
        <taxon>Chalcidoidea</taxon>
        <taxon>Trichogrammatidae</taxon>
        <taxon>Trichogramma</taxon>
    </lineage>
</organism>
<dbReference type="AlphaFoldDB" id="A0ABD2WRB9"/>
<comment type="caution">
    <text evidence="2">The sequence shown here is derived from an EMBL/GenBank/DDBJ whole genome shotgun (WGS) entry which is preliminary data.</text>
</comment>
<name>A0ABD2WRB9_9HYME</name>